<accession>A0AAN7BQT2</accession>
<comment type="caution">
    <text evidence="2">The sequence shown here is derived from an EMBL/GenBank/DDBJ whole genome shotgun (WGS) entry which is preliminary data.</text>
</comment>
<reference evidence="2" key="1">
    <citation type="journal article" date="2023" name="Mol. Phylogenet. Evol.">
        <title>Genome-scale phylogeny and comparative genomics of the fungal order Sordariales.</title>
        <authorList>
            <person name="Hensen N."/>
            <person name="Bonometti L."/>
            <person name="Westerberg I."/>
            <person name="Brannstrom I.O."/>
            <person name="Guillou S."/>
            <person name="Cros-Aarteil S."/>
            <person name="Calhoun S."/>
            <person name="Haridas S."/>
            <person name="Kuo A."/>
            <person name="Mondo S."/>
            <person name="Pangilinan J."/>
            <person name="Riley R."/>
            <person name="LaButti K."/>
            <person name="Andreopoulos B."/>
            <person name="Lipzen A."/>
            <person name="Chen C."/>
            <person name="Yan M."/>
            <person name="Daum C."/>
            <person name="Ng V."/>
            <person name="Clum A."/>
            <person name="Steindorff A."/>
            <person name="Ohm R.A."/>
            <person name="Martin F."/>
            <person name="Silar P."/>
            <person name="Natvig D.O."/>
            <person name="Lalanne C."/>
            <person name="Gautier V."/>
            <person name="Ament-Velasquez S.L."/>
            <person name="Kruys A."/>
            <person name="Hutchinson M.I."/>
            <person name="Powell A.J."/>
            <person name="Barry K."/>
            <person name="Miller A.N."/>
            <person name="Grigoriev I.V."/>
            <person name="Debuchy R."/>
            <person name="Gladieux P."/>
            <person name="Hiltunen Thoren M."/>
            <person name="Johannesson H."/>
        </authorList>
    </citation>
    <scope>NUCLEOTIDE SEQUENCE</scope>
    <source>
        <strain evidence="2">CBS 990.96</strain>
    </source>
</reference>
<reference evidence="2" key="2">
    <citation type="submission" date="2023-05" db="EMBL/GenBank/DDBJ databases">
        <authorList>
            <consortium name="Lawrence Berkeley National Laboratory"/>
            <person name="Steindorff A."/>
            <person name="Hensen N."/>
            <person name="Bonometti L."/>
            <person name="Westerberg I."/>
            <person name="Brannstrom I.O."/>
            <person name="Guillou S."/>
            <person name="Cros-Aarteil S."/>
            <person name="Calhoun S."/>
            <person name="Haridas S."/>
            <person name="Kuo A."/>
            <person name="Mondo S."/>
            <person name="Pangilinan J."/>
            <person name="Riley R."/>
            <person name="Labutti K."/>
            <person name="Andreopoulos B."/>
            <person name="Lipzen A."/>
            <person name="Chen C."/>
            <person name="Yanf M."/>
            <person name="Daum C."/>
            <person name="Ng V."/>
            <person name="Clum A."/>
            <person name="Ohm R."/>
            <person name="Martin F."/>
            <person name="Silar P."/>
            <person name="Natvig D."/>
            <person name="Lalanne C."/>
            <person name="Gautier V."/>
            <person name="Ament-Velasquez S.L."/>
            <person name="Kruys A."/>
            <person name="Hutchinson M.I."/>
            <person name="Powell A.J."/>
            <person name="Barry K."/>
            <person name="Miller A.N."/>
            <person name="Grigoriev I.V."/>
            <person name="Debuchy R."/>
            <person name="Gladieux P."/>
            <person name="Thoren M.H."/>
            <person name="Johannesson H."/>
        </authorList>
    </citation>
    <scope>NUCLEOTIDE SEQUENCE</scope>
    <source>
        <strain evidence="2">CBS 990.96</strain>
    </source>
</reference>
<proteinExistence type="predicted"/>
<feature type="transmembrane region" description="Helical" evidence="1">
    <location>
        <begin position="7"/>
        <end position="28"/>
    </location>
</feature>
<evidence type="ECO:0000313" key="3">
    <source>
        <dbReference type="Proteomes" id="UP001301958"/>
    </source>
</evidence>
<gene>
    <name evidence="2" type="ORF">QBC38DRAFT_171102</name>
</gene>
<dbReference type="Proteomes" id="UP001301958">
    <property type="component" value="Unassembled WGS sequence"/>
</dbReference>
<keyword evidence="3" id="KW-1185">Reference proteome</keyword>
<evidence type="ECO:0000313" key="2">
    <source>
        <dbReference type="EMBL" id="KAK4228006.1"/>
    </source>
</evidence>
<keyword evidence="1" id="KW-0812">Transmembrane</keyword>
<organism evidence="2 3">
    <name type="scientific">Podospora fimiseda</name>
    <dbReference type="NCBI Taxonomy" id="252190"/>
    <lineage>
        <taxon>Eukaryota</taxon>
        <taxon>Fungi</taxon>
        <taxon>Dikarya</taxon>
        <taxon>Ascomycota</taxon>
        <taxon>Pezizomycotina</taxon>
        <taxon>Sordariomycetes</taxon>
        <taxon>Sordariomycetidae</taxon>
        <taxon>Sordariales</taxon>
        <taxon>Podosporaceae</taxon>
        <taxon>Podospora</taxon>
    </lineage>
</organism>
<evidence type="ECO:0008006" key="4">
    <source>
        <dbReference type="Google" id="ProtNLM"/>
    </source>
</evidence>
<dbReference type="EMBL" id="MU865324">
    <property type="protein sequence ID" value="KAK4228006.1"/>
    <property type="molecule type" value="Genomic_DNA"/>
</dbReference>
<sequence length="84" mass="9931">MSGIWEVWIFNLRFLISSFGGMVGYSFFNSMCLYDLIVEDEGERIHVFLGRYVGFPRLVFYLFILQARQVTLIQSFVSKKKLVY</sequence>
<keyword evidence="1" id="KW-1133">Transmembrane helix</keyword>
<keyword evidence="1" id="KW-0472">Membrane</keyword>
<name>A0AAN7BQT2_9PEZI</name>
<dbReference type="AlphaFoldDB" id="A0AAN7BQT2"/>
<protein>
    <recommendedName>
        <fullName evidence="4">Transmembrane protein</fullName>
    </recommendedName>
</protein>
<evidence type="ECO:0000256" key="1">
    <source>
        <dbReference type="SAM" id="Phobius"/>
    </source>
</evidence>